<dbReference type="GO" id="GO:0007169">
    <property type="term" value="P:cell surface receptor protein tyrosine kinase signaling pathway"/>
    <property type="evidence" value="ECO:0007669"/>
    <property type="project" value="TreeGrafter"/>
</dbReference>
<dbReference type="InterPro" id="IPR001828">
    <property type="entry name" value="ANF_lig-bd_rcpt"/>
</dbReference>
<dbReference type="InterPro" id="IPR028082">
    <property type="entry name" value="Peripla_BP_I"/>
</dbReference>
<evidence type="ECO:0000256" key="4">
    <source>
        <dbReference type="ARBA" id="ARBA00023136"/>
    </source>
</evidence>
<feature type="signal peptide" evidence="8">
    <location>
        <begin position="1"/>
        <end position="23"/>
    </location>
</feature>
<dbReference type="PRINTS" id="PR00109">
    <property type="entry name" value="TYRKINASE"/>
</dbReference>
<dbReference type="GO" id="GO:0005886">
    <property type="term" value="C:plasma membrane"/>
    <property type="evidence" value="ECO:0007669"/>
    <property type="project" value="TreeGrafter"/>
</dbReference>
<protein>
    <submittedName>
        <fullName evidence="11">Uncharacterized protein LOC113501428</fullName>
    </submittedName>
</protein>
<comment type="subcellular location">
    <subcellularLocation>
        <location evidence="1">Membrane</location>
        <topology evidence="1">Single-pass membrane protein</topology>
    </subcellularLocation>
</comment>
<dbReference type="AlphaFoldDB" id="A0A7E5WCA2"/>
<evidence type="ECO:0000256" key="7">
    <source>
        <dbReference type="SAM" id="MobiDB-lite"/>
    </source>
</evidence>
<feature type="region of interest" description="Disordered" evidence="7">
    <location>
        <begin position="1127"/>
        <end position="1155"/>
    </location>
</feature>
<name>A0A7E5WCA2_TRINI</name>
<evidence type="ECO:0000256" key="2">
    <source>
        <dbReference type="ARBA" id="ARBA00022692"/>
    </source>
</evidence>
<proteinExistence type="predicted"/>
<dbReference type="PROSITE" id="PS50011">
    <property type="entry name" value="PROTEIN_KINASE_DOM"/>
    <property type="match status" value="1"/>
</dbReference>
<evidence type="ECO:0000256" key="1">
    <source>
        <dbReference type="ARBA" id="ARBA00004167"/>
    </source>
</evidence>
<dbReference type="KEGG" id="tnl:113501428"/>
<evidence type="ECO:0000313" key="10">
    <source>
        <dbReference type="Proteomes" id="UP000322000"/>
    </source>
</evidence>
<gene>
    <name evidence="11" type="primary">LOC113501428</name>
</gene>
<keyword evidence="8" id="KW-0732">Signal</keyword>
<evidence type="ECO:0000259" key="9">
    <source>
        <dbReference type="PROSITE" id="PS50011"/>
    </source>
</evidence>
<evidence type="ECO:0000256" key="8">
    <source>
        <dbReference type="SAM" id="SignalP"/>
    </source>
</evidence>
<dbReference type="GO" id="GO:0004714">
    <property type="term" value="F:transmembrane receptor protein tyrosine kinase activity"/>
    <property type="evidence" value="ECO:0007669"/>
    <property type="project" value="UniProtKB-EC"/>
</dbReference>
<dbReference type="SUPFAM" id="SSF53822">
    <property type="entry name" value="Periplasmic binding protein-like I"/>
    <property type="match status" value="1"/>
</dbReference>
<keyword evidence="10" id="KW-1185">Reference proteome</keyword>
<dbReference type="PROSITE" id="PS00109">
    <property type="entry name" value="PROTEIN_KINASE_TYR"/>
    <property type="match status" value="1"/>
</dbReference>
<feature type="binding site" evidence="6">
    <location>
        <position position="863"/>
    </location>
    <ligand>
        <name>ATP</name>
        <dbReference type="ChEBI" id="CHEBI:30616"/>
    </ligand>
</feature>
<evidence type="ECO:0000256" key="3">
    <source>
        <dbReference type="ARBA" id="ARBA00022989"/>
    </source>
</evidence>
<feature type="chain" id="PRO_5029012178" evidence="8">
    <location>
        <begin position="24"/>
        <end position="1155"/>
    </location>
</feature>
<dbReference type="GO" id="GO:0005524">
    <property type="term" value="F:ATP binding"/>
    <property type="evidence" value="ECO:0007669"/>
    <property type="project" value="UniProtKB-UniRule"/>
</dbReference>
<dbReference type="Gene3D" id="3.30.200.20">
    <property type="entry name" value="Phosphorylase Kinase, domain 1"/>
    <property type="match status" value="1"/>
</dbReference>
<evidence type="ECO:0000256" key="6">
    <source>
        <dbReference type="PROSITE-ProRule" id="PRU10141"/>
    </source>
</evidence>
<sequence length="1155" mass="128362">MWSSTLFCVLGVLGVTYVTGALAAPDNPSCTKLEREYTSSLPRRAVTSEGVELRVLLAWGSEPARAAATLLLVLLRHVRRYDNLHLTPAPLRLEELVKTYKEPPKTWTDAVVSVSTAWEPSSQPWLESRRSWSPDGGESSGLAGPRLIAFGDSGVPTQRVLHARLIPAAPFAACRRRARWTFYTNTTILELCGFLNFSSTDLPSVSSPSQLPRQHEGSESEMVVYGVGESADLLPELVSRARAAGVRLRPQSVDRATLTHYIRTANLSFLFIDYDFWREEPNVCVVEPPPCISNTSVCQRELDAVIAIRVGDINVLQSYEPDLLQLIYDFDPSNQTLRLLLELELNGTDIEEAACAWALTHQNELNAWNVIARREKFYVKFFYCEDDGDIMKYVDLISIIMSHHESEAIKNNFEIVVQAKPYNCSNPKNLSKKIHELEKYVQFDRLVSIIAAGVVGATEAAAQASRMHVPLLLIDAVAAIPAGRSAEPTNLWRVLGQSRHLALALQRFVQDSGWTRIAVLSQITPLAAELYAKISDGATFAHREYRIPIRPSKQEVVNSLLLLRTKAPIIFVNADCRVASVIMAAAIELEMSFDKGFVWIFREWPNTTVPTTLLTVSFWARGEEGVARESWHQPLLTKLKGLWPSGVWPPRALAIVDAFLMSLAGFSGMLLKKPNARHDLHSVATMRAFYKSLNQKPMKGINRVMQYKEGVVEESYVFVDEWHGDRFSRLAAWRVNASERTVIGPYQRPEHLPHEDGASTCVARAGNDFEPVCYDSMWVAALLLLAISPPALIFYRRALERRLLQAREIQLLECRQHVAALAAYLVEREAIELREELGTGHFGCVRQALLRLPGRGSRYVAAKALRENVSPAEESEFLREACTIASLHHEHIVRLVGVCISNGPPLVLMELAFFGDLLNYLRARRHLAENVERTDQETYAPVEEAAHVSGLELTRLAREAASALAYLGSRGVVHRDVRAANCLVDARRSLKLADFGMARETVVGAEGAPEYACRRRAMFPVLWMAPESLAHGVFSAATDVWALGVLVLELVTLGARPYGSMSPLRVLEYVAAGGCPPLPLDATPKTRALVQLCWQREAERRPSAAEVHSYLTARPRALRAALRIEQRPADADSGIGESPSTELLPKGSPLDSIDA</sequence>
<comment type="catalytic activity">
    <reaction evidence="5">
        <text>L-tyrosyl-[protein] + ATP = O-phospho-L-tyrosyl-[protein] + ADP + H(+)</text>
        <dbReference type="Rhea" id="RHEA:10596"/>
        <dbReference type="Rhea" id="RHEA-COMP:10136"/>
        <dbReference type="Rhea" id="RHEA-COMP:20101"/>
        <dbReference type="ChEBI" id="CHEBI:15378"/>
        <dbReference type="ChEBI" id="CHEBI:30616"/>
        <dbReference type="ChEBI" id="CHEBI:46858"/>
        <dbReference type="ChEBI" id="CHEBI:61978"/>
        <dbReference type="ChEBI" id="CHEBI:456216"/>
        <dbReference type="EC" id="2.7.10.1"/>
    </reaction>
</comment>
<dbReference type="InterPro" id="IPR011009">
    <property type="entry name" value="Kinase-like_dom_sf"/>
</dbReference>
<evidence type="ECO:0000313" key="11">
    <source>
        <dbReference type="RefSeq" id="XP_026738358.1"/>
    </source>
</evidence>
<dbReference type="Gene3D" id="1.10.510.10">
    <property type="entry name" value="Transferase(Phosphotransferase) domain 1"/>
    <property type="match status" value="1"/>
</dbReference>
<dbReference type="InterPro" id="IPR001245">
    <property type="entry name" value="Ser-Thr/Tyr_kinase_cat_dom"/>
</dbReference>
<dbReference type="PROSITE" id="PS00107">
    <property type="entry name" value="PROTEIN_KINASE_ATP"/>
    <property type="match status" value="1"/>
</dbReference>
<feature type="domain" description="Protein kinase" evidence="9">
    <location>
        <begin position="831"/>
        <end position="1111"/>
    </location>
</feature>
<keyword evidence="2" id="KW-0812">Transmembrane</keyword>
<dbReference type="InterPro" id="IPR008266">
    <property type="entry name" value="Tyr_kinase_AS"/>
</dbReference>
<keyword evidence="3" id="KW-1133">Transmembrane helix</keyword>
<keyword evidence="4" id="KW-0472">Membrane</keyword>
<dbReference type="InterPro" id="IPR000719">
    <property type="entry name" value="Prot_kinase_dom"/>
</dbReference>
<dbReference type="Pfam" id="PF01094">
    <property type="entry name" value="ANF_receptor"/>
    <property type="match status" value="1"/>
</dbReference>
<dbReference type="GeneID" id="113501428"/>
<reference evidence="11" key="1">
    <citation type="submission" date="2025-08" db="UniProtKB">
        <authorList>
            <consortium name="RefSeq"/>
        </authorList>
    </citation>
    <scope>IDENTIFICATION</scope>
</reference>
<dbReference type="GO" id="GO:0043235">
    <property type="term" value="C:receptor complex"/>
    <property type="evidence" value="ECO:0007669"/>
    <property type="project" value="TreeGrafter"/>
</dbReference>
<dbReference type="OrthoDB" id="4062651at2759"/>
<dbReference type="CDD" id="cd00192">
    <property type="entry name" value="PTKc"/>
    <property type="match status" value="1"/>
</dbReference>
<dbReference type="PANTHER" id="PTHR24416">
    <property type="entry name" value="TYROSINE-PROTEIN KINASE RECEPTOR"/>
    <property type="match status" value="1"/>
</dbReference>
<dbReference type="SUPFAM" id="SSF56112">
    <property type="entry name" value="Protein kinase-like (PK-like)"/>
    <property type="match status" value="1"/>
</dbReference>
<dbReference type="InParanoid" id="A0A7E5WCA2"/>
<keyword evidence="6" id="KW-0547">Nucleotide-binding</keyword>
<keyword evidence="6" id="KW-0067">ATP-binding</keyword>
<dbReference type="Proteomes" id="UP000322000">
    <property type="component" value="Chromosome 15"/>
</dbReference>
<dbReference type="RefSeq" id="XP_026738358.1">
    <property type="nucleotide sequence ID" value="XM_026882557.1"/>
</dbReference>
<dbReference type="PANTHER" id="PTHR24416:SF611">
    <property type="entry name" value="TYROSINE-PROTEIN KINASE TRANSMEMBRANE RECEPTOR ROR"/>
    <property type="match status" value="1"/>
</dbReference>
<organism evidence="10 11">
    <name type="scientific">Trichoplusia ni</name>
    <name type="common">Cabbage looper</name>
    <dbReference type="NCBI Taxonomy" id="7111"/>
    <lineage>
        <taxon>Eukaryota</taxon>
        <taxon>Metazoa</taxon>
        <taxon>Ecdysozoa</taxon>
        <taxon>Arthropoda</taxon>
        <taxon>Hexapoda</taxon>
        <taxon>Insecta</taxon>
        <taxon>Pterygota</taxon>
        <taxon>Neoptera</taxon>
        <taxon>Endopterygota</taxon>
        <taxon>Lepidoptera</taxon>
        <taxon>Glossata</taxon>
        <taxon>Ditrysia</taxon>
        <taxon>Noctuoidea</taxon>
        <taxon>Noctuidae</taxon>
        <taxon>Plusiinae</taxon>
        <taxon>Trichoplusia</taxon>
    </lineage>
</organism>
<dbReference type="InterPro" id="IPR050122">
    <property type="entry name" value="RTK"/>
</dbReference>
<dbReference type="SMART" id="SM00219">
    <property type="entry name" value="TyrKc"/>
    <property type="match status" value="1"/>
</dbReference>
<dbReference type="InterPro" id="IPR020635">
    <property type="entry name" value="Tyr_kinase_cat_dom"/>
</dbReference>
<dbReference type="Gene3D" id="3.40.50.2300">
    <property type="match status" value="2"/>
</dbReference>
<accession>A0A7E5WCA2</accession>
<evidence type="ECO:0000256" key="5">
    <source>
        <dbReference type="ARBA" id="ARBA00051243"/>
    </source>
</evidence>
<dbReference type="Pfam" id="PF07714">
    <property type="entry name" value="PK_Tyr_Ser-Thr"/>
    <property type="match status" value="1"/>
</dbReference>
<dbReference type="InterPro" id="IPR017441">
    <property type="entry name" value="Protein_kinase_ATP_BS"/>
</dbReference>